<dbReference type="EMBL" id="JBBNAE010000008">
    <property type="protein sequence ID" value="KAK9102032.1"/>
    <property type="molecule type" value="Genomic_DNA"/>
</dbReference>
<dbReference type="AlphaFoldDB" id="A0AAP0F3Z3"/>
<proteinExistence type="predicted"/>
<accession>A0AAP0F3Z3</accession>
<sequence>MGEKWRKVDDEEDDDEVHLNIQEVVQGSQNRNSLASRTPVRTLGGRKIVPHVRACGWSREGGRRWCERNGLTLPVRSSGPAGGLGRYTAVTWGRARKRHGHTLSLTYTLARAREKSIERREIKERRTAIRGKRGRTVEARSSCQYRGVSDLDVESCSSGATAGGDSSDIEGVSCGCIGYMYG</sequence>
<dbReference type="Proteomes" id="UP001417504">
    <property type="component" value="Unassembled WGS sequence"/>
</dbReference>
<comment type="caution">
    <text evidence="1">The sequence shown here is derived from an EMBL/GenBank/DDBJ whole genome shotgun (WGS) entry which is preliminary data.</text>
</comment>
<organism evidence="1 2">
    <name type="scientific">Stephania japonica</name>
    <dbReference type="NCBI Taxonomy" id="461633"/>
    <lineage>
        <taxon>Eukaryota</taxon>
        <taxon>Viridiplantae</taxon>
        <taxon>Streptophyta</taxon>
        <taxon>Embryophyta</taxon>
        <taxon>Tracheophyta</taxon>
        <taxon>Spermatophyta</taxon>
        <taxon>Magnoliopsida</taxon>
        <taxon>Ranunculales</taxon>
        <taxon>Menispermaceae</taxon>
        <taxon>Menispermoideae</taxon>
        <taxon>Cissampelideae</taxon>
        <taxon>Stephania</taxon>
    </lineage>
</organism>
<evidence type="ECO:0000313" key="1">
    <source>
        <dbReference type="EMBL" id="KAK9102032.1"/>
    </source>
</evidence>
<keyword evidence="2" id="KW-1185">Reference proteome</keyword>
<gene>
    <name evidence="1" type="ORF">Sjap_019286</name>
</gene>
<reference evidence="1 2" key="1">
    <citation type="submission" date="2024-01" db="EMBL/GenBank/DDBJ databases">
        <title>Genome assemblies of Stephania.</title>
        <authorList>
            <person name="Yang L."/>
        </authorList>
    </citation>
    <scope>NUCLEOTIDE SEQUENCE [LARGE SCALE GENOMIC DNA]</scope>
    <source>
        <strain evidence="1">QJT</strain>
        <tissue evidence="1">Leaf</tissue>
    </source>
</reference>
<protein>
    <submittedName>
        <fullName evidence="1">Uncharacterized protein</fullName>
    </submittedName>
</protein>
<name>A0AAP0F3Z3_9MAGN</name>
<evidence type="ECO:0000313" key="2">
    <source>
        <dbReference type="Proteomes" id="UP001417504"/>
    </source>
</evidence>